<evidence type="ECO:0000256" key="3">
    <source>
        <dbReference type="ARBA" id="ARBA00022448"/>
    </source>
</evidence>
<feature type="transmembrane region" description="Helical" evidence="10">
    <location>
        <begin position="21"/>
        <end position="44"/>
    </location>
</feature>
<name>A0AAU9CK48_9BACT</name>
<comment type="similarity">
    <text evidence="2 9">Belongs to the major facilitator superfamily. Sugar transporter (TC 2.A.1.1) family.</text>
</comment>
<accession>A0AAU9CK48</accession>
<dbReference type="PRINTS" id="PR00171">
    <property type="entry name" value="SUGRTRNSPORT"/>
</dbReference>
<dbReference type="InterPro" id="IPR050814">
    <property type="entry name" value="Myo-inositol_Transporter"/>
</dbReference>
<feature type="transmembrane region" description="Helical" evidence="10">
    <location>
        <begin position="150"/>
        <end position="168"/>
    </location>
</feature>
<comment type="subcellular location">
    <subcellularLocation>
        <location evidence="1">Cell membrane</location>
        <topology evidence="1">Multi-pass membrane protein</topology>
    </subcellularLocation>
</comment>
<evidence type="ECO:0000313" key="13">
    <source>
        <dbReference type="Proteomes" id="UP001348817"/>
    </source>
</evidence>
<sequence length="470" mass="51149">MTDNKLETPVMEPKATGAGMGYIYLLTAVAALGGLLFGYDTAVISGAIGPLRTYFGLDSMEMGWAASSALVGCMIGASIAGFASGRLGRKKSLLLAAVLFVASAIGSAIAMDFSEFIVYRIIGGVGVGIASMVSPMYIAEMAPAEMRGKLVSCNQLAIVIGMLVVYFVNYYISLQGDEDWLLNSGWRWMFGSEIIPAGLFFALLFFVPESPRWLAKEGREKEALSVLGKVSVNLDPSKALDEIRTSLAETTSNLEGMNWRNSKVVFLVFVGVMLSVFQQITGINVFMYYAPEIFKNLGSESDTAMLQTVMVGAVNLVFTVVAIFTVDKFGRKPLMLLGTAGMGICIVTIGTAAYFQNTDTWLLPFVLGYIACFAVSMGPVVWVLLSEIFPNKIRSGALSVAVAAQWISNYLVSQTFPLMMENDYLQAEFHGGFPFWVYGSMCVVAIAFIWKFVPETKGKSLEEMQKIWDL</sequence>
<feature type="transmembrane region" description="Helical" evidence="10">
    <location>
        <begin position="334"/>
        <end position="355"/>
    </location>
</feature>
<dbReference type="PANTHER" id="PTHR48020">
    <property type="entry name" value="PROTON MYO-INOSITOL COTRANSPORTER"/>
    <property type="match status" value="1"/>
</dbReference>
<dbReference type="AlphaFoldDB" id="A0AAU9CK48"/>
<dbReference type="Pfam" id="PF00083">
    <property type="entry name" value="Sugar_tr"/>
    <property type="match status" value="1"/>
</dbReference>
<dbReference type="FunFam" id="1.20.1250.20:FF:000122">
    <property type="entry name" value="D-xylose transporter XylE"/>
    <property type="match status" value="1"/>
</dbReference>
<dbReference type="EMBL" id="AP025318">
    <property type="protein sequence ID" value="BDD12486.1"/>
    <property type="molecule type" value="Genomic_DNA"/>
</dbReference>
<dbReference type="KEGG" id="fax:FUAX_49180"/>
<dbReference type="CDD" id="cd17359">
    <property type="entry name" value="MFS_XylE_like"/>
    <property type="match status" value="1"/>
</dbReference>
<feature type="transmembrane region" description="Helical" evidence="10">
    <location>
        <begin position="264"/>
        <end position="289"/>
    </location>
</feature>
<keyword evidence="8 10" id="KW-0472">Membrane</keyword>
<keyword evidence="7 10" id="KW-1133">Transmembrane helix</keyword>
<keyword evidence="5" id="KW-0762">Sugar transport</keyword>
<keyword evidence="6 10" id="KW-0812">Transmembrane</keyword>
<feature type="transmembrane region" description="Helical" evidence="10">
    <location>
        <begin position="64"/>
        <end position="85"/>
    </location>
</feature>
<evidence type="ECO:0000256" key="7">
    <source>
        <dbReference type="ARBA" id="ARBA00022989"/>
    </source>
</evidence>
<feature type="transmembrane region" description="Helical" evidence="10">
    <location>
        <begin position="433"/>
        <end position="453"/>
    </location>
</feature>
<feature type="transmembrane region" description="Helical" evidence="10">
    <location>
        <begin position="92"/>
        <end position="111"/>
    </location>
</feature>
<dbReference type="NCBIfam" id="TIGR00879">
    <property type="entry name" value="SP"/>
    <property type="match status" value="1"/>
</dbReference>
<evidence type="ECO:0000313" key="12">
    <source>
        <dbReference type="EMBL" id="BDD12486.1"/>
    </source>
</evidence>
<evidence type="ECO:0000256" key="4">
    <source>
        <dbReference type="ARBA" id="ARBA00022475"/>
    </source>
</evidence>
<evidence type="ECO:0000259" key="11">
    <source>
        <dbReference type="PROSITE" id="PS50850"/>
    </source>
</evidence>
<feature type="transmembrane region" description="Helical" evidence="10">
    <location>
        <begin position="188"/>
        <end position="207"/>
    </location>
</feature>
<dbReference type="InterPro" id="IPR036259">
    <property type="entry name" value="MFS_trans_sf"/>
</dbReference>
<evidence type="ECO:0000256" key="10">
    <source>
        <dbReference type="SAM" id="Phobius"/>
    </source>
</evidence>
<organism evidence="12 13">
    <name type="scientific">Fulvitalea axinellae</name>
    <dbReference type="NCBI Taxonomy" id="1182444"/>
    <lineage>
        <taxon>Bacteria</taxon>
        <taxon>Pseudomonadati</taxon>
        <taxon>Bacteroidota</taxon>
        <taxon>Cytophagia</taxon>
        <taxon>Cytophagales</taxon>
        <taxon>Persicobacteraceae</taxon>
        <taxon>Fulvitalea</taxon>
    </lineage>
</organism>
<keyword evidence="4" id="KW-1003">Cell membrane</keyword>
<dbReference type="PROSITE" id="PS00217">
    <property type="entry name" value="SUGAR_TRANSPORT_2"/>
    <property type="match status" value="1"/>
</dbReference>
<evidence type="ECO:0000256" key="2">
    <source>
        <dbReference type="ARBA" id="ARBA00010992"/>
    </source>
</evidence>
<keyword evidence="3 9" id="KW-0813">Transport</keyword>
<feature type="transmembrane region" description="Helical" evidence="10">
    <location>
        <begin position="361"/>
        <end position="385"/>
    </location>
</feature>
<evidence type="ECO:0000256" key="6">
    <source>
        <dbReference type="ARBA" id="ARBA00022692"/>
    </source>
</evidence>
<feature type="transmembrane region" description="Helical" evidence="10">
    <location>
        <begin position="117"/>
        <end position="138"/>
    </location>
</feature>
<dbReference type="PROSITE" id="PS50850">
    <property type="entry name" value="MFS"/>
    <property type="match status" value="1"/>
</dbReference>
<feature type="transmembrane region" description="Helical" evidence="10">
    <location>
        <begin position="397"/>
        <end position="413"/>
    </location>
</feature>
<dbReference type="Gene3D" id="1.20.1250.20">
    <property type="entry name" value="MFS general substrate transporter like domains"/>
    <property type="match status" value="2"/>
</dbReference>
<dbReference type="InterPro" id="IPR020846">
    <property type="entry name" value="MFS_dom"/>
</dbReference>
<dbReference type="InterPro" id="IPR005829">
    <property type="entry name" value="Sugar_transporter_CS"/>
</dbReference>
<geneLocation type="plasmid" evidence="12 13">
    <name>pFA4</name>
</geneLocation>
<dbReference type="SUPFAM" id="SSF103473">
    <property type="entry name" value="MFS general substrate transporter"/>
    <property type="match status" value="1"/>
</dbReference>
<evidence type="ECO:0000256" key="1">
    <source>
        <dbReference type="ARBA" id="ARBA00004651"/>
    </source>
</evidence>
<keyword evidence="12" id="KW-0614">Plasmid</keyword>
<dbReference type="PROSITE" id="PS00216">
    <property type="entry name" value="SUGAR_TRANSPORT_1"/>
    <property type="match status" value="1"/>
</dbReference>
<dbReference type="GO" id="GO:0005886">
    <property type="term" value="C:plasma membrane"/>
    <property type="evidence" value="ECO:0007669"/>
    <property type="project" value="UniProtKB-SubCell"/>
</dbReference>
<dbReference type="InterPro" id="IPR003663">
    <property type="entry name" value="Sugar/inositol_transpt"/>
</dbReference>
<dbReference type="GO" id="GO:0022857">
    <property type="term" value="F:transmembrane transporter activity"/>
    <property type="evidence" value="ECO:0007669"/>
    <property type="project" value="InterPro"/>
</dbReference>
<reference evidence="12 13" key="1">
    <citation type="submission" date="2021-12" db="EMBL/GenBank/DDBJ databases">
        <title>Genome sequencing of bacteria with rrn-lacking chromosome and rrn-plasmid.</title>
        <authorList>
            <person name="Anda M."/>
            <person name="Iwasaki W."/>
        </authorList>
    </citation>
    <scope>NUCLEOTIDE SEQUENCE [LARGE SCALE GENOMIC DNA]</scope>
    <source>
        <strain evidence="12 13">DSM 100852</strain>
        <plasmid evidence="12 13">pFA4</plasmid>
    </source>
</reference>
<gene>
    <name evidence="12" type="primary">xylE_2</name>
    <name evidence="12" type="ORF">FUAX_49180</name>
</gene>
<evidence type="ECO:0000256" key="8">
    <source>
        <dbReference type="ARBA" id="ARBA00023136"/>
    </source>
</evidence>
<keyword evidence="13" id="KW-1185">Reference proteome</keyword>
<protein>
    <submittedName>
        <fullName evidence="12">D-xylose transporter XylE</fullName>
    </submittedName>
</protein>
<dbReference type="InterPro" id="IPR047984">
    <property type="entry name" value="XylE-like"/>
</dbReference>
<dbReference type="PANTHER" id="PTHR48020:SF12">
    <property type="entry name" value="PROTON MYO-INOSITOL COTRANSPORTER"/>
    <property type="match status" value="1"/>
</dbReference>
<dbReference type="Proteomes" id="UP001348817">
    <property type="component" value="Plasmid pFA4"/>
</dbReference>
<feature type="domain" description="Major facilitator superfamily (MFS) profile" evidence="11">
    <location>
        <begin position="26"/>
        <end position="457"/>
    </location>
</feature>
<proteinExistence type="inferred from homology"/>
<evidence type="ECO:0000256" key="9">
    <source>
        <dbReference type="RuleBase" id="RU003346"/>
    </source>
</evidence>
<evidence type="ECO:0000256" key="5">
    <source>
        <dbReference type="ARBA" id="ARBA00022597"/>
    </source>
</evidence>
<dbReference type="InterPro" id="IPR005828">
    <property type="entry name" value="MFS_sugar_transport-like"/>
</dbReference>
<feature type="transmembrane region" description="Helical" evidence="10">
    <location>
        <begin position="309"/>
        <end position="327"/>
    </location>
</feature>